<evidence type="ECO:0000256" key="5">
    <source>
        <dbReference type="ARBA" id="ARBA00023004"/>
    </source>
</evidence>
<keyword evidence="4" id="KW-0479">Metal-binding</keyword>
<accession>A0A1T4MV87</accession>
<dbReference type="NCBIfam" id="TIGR03955">
    <property type="entry name" value="rSAM_HydG"/>
    <property type="match status" value="1"/>
</dbReference>
<evidence type="ECO:0000313" key="9">
    <source>
        <dbReference type="EMBL" id="SJZ70883.1"/>
    </source>
</evidence>
<evidence type="ECO:0000313" key="10">
    <source>
        <dbReference type="Proteomes" id="UP000190625"/>
    </source>
</evidence>
<dbReference type="SMART" id="SM00876">
    <property type="entry name" value="BATS"/>
    <property type="match status" value="1"/>
</dbReference>
<evidence type="ECO:0000256" key="1">
    <source>
        <dbReference type="ARBA" id="ARBA00001966"/>
    </source>
</evidence>
<dbReference type="Proteomes" id="UP000190625">
    <property type="component" value="Unassembled WGS sequence"/>
</dbReference>
<evidence type="ECO:0000256" key="7">
    <source>
        <dbReference type="ARBA" id="ARBA00034078"/>
    </source>
</evidence>
<evidence type="ECO:0000256" key="3">
    <source>
        <dbReference type="ARBA" id="ARBA00022691"/>
    </source>
</evidence>
<dbReference type="PANTHER" id="PTHR43583">
    <property type="entry name" value="2-IMINOACETATE SYNTHASE"/>
    <property type="match status" value="1"/>
</dbReference>
<dbReference type="RefSeq" id="WP_078810072.1">
    <property type="nucleotide sequence ID" value="NZ_FUWM01000012.1"/>
</dbReference>
<keyword evidence="3" id="KW-0949">S-adenosyl-L-methionine</keyword>
<keyword evidence="6" id="KW-0411">Iron-sulfur</keyword>
<comment type="cofactor">
    <cofactor evidence="7">
        <name>[2Fe-2S] cluster</name>
        <dbReference type="ChEBI" id="CHEBI:190135"/>
    </cofactor>
</comment>
<keyword evidence="2" id="KW-0004">4Fe-4S</keyword>
<dbReference type="InterPro" id="IPR007197">
    <property type="entry name" value="rSAM"/>
</dbReference>
<evidence type="ECO:0000256" key="4">
    <source>
        <dbReference type="ARBA" id="ARBA00022723"/>
    </source>
</evidence>
<dbReference type="InterPro" id="IPR013785">
    <property type="entry name" value="Aldolase_TIM"/>
</dbReference>
<sequence length="456" mass="51503">MQKIIKPKKIESLLAKKQDSSKIKEIIAKAETKEGLNIQETAALLQVEDENLLNEIFVTAKKIKDEIYGDRVVLFAPLYISNKCINNCVYCGFKKDNRDLERISLTPKEISQQVEVIEGLGHKRILIEFGEDPKAGSLDKVVEAIETVYASGDIRRVNINIAPVEVDGFKRLKEAGIGTYQLFQETYHRETYKQMHPSGPKSDYEYHLTAMDRAMEAGIDDIGLGVLFGLYDYKYEVLAMFQHAQYLDEKFGVGPHTISIPRWKPASGVKLNDIPAPVSDKDFEKLVAIIRLALPYTGIILSTRENIELREELLDLGISQMSAGSCTDPGGYKEGQSSEQEAKQFETADHRSPDQVIKGICESGYLPSFCTACYRTERTGEDFMDLAKSGDIHKFCQPNALLTFQEYLEDYASQDTKKVAEKLVRQQLDKIQNSVIKEETKRGLEKVKTGTRDIYL</sequence>
<evidence type="ECO:0000256" key="2">
    <source>
        <dbReference type="ARBA" id="ARBA00022485"/>
    </source>
</evidence>
<dbReference type="SFLD" id="SFLDS00029">
    <property type="entry name" value="Radical_SAM"/>
    <property type="match status" value="1"/>
</dbReference>
<dbReference type="GO" id="GO:0046872">
    <property type="term" value="F:metal ion binding"/>
    <property type="evidence" value="ECO:0007669"/>
    <property type="project" value="UniProtKB-KW"/>
</dbReference>
<protein>
    <submittedName>
        <fullName evidence="9">2-iminoacetate synthase</fullName>
    </submittedName>
</protein>
<dbReference type="SMART" id="SM00729">
    <property type="entry name" value="Elp3"/>
    <property type="match status" value="1"/>
</dbReference>
<evidence type="ECO:0000256" key="6">
    <source>
        <dbReference type="ARBA" id="ARBA00023014"/>
    </source>
</evidence>
<dbReference type="InterPro" id="IPR006638">
    <property type="entry name" value="Elp3/MiaA/NifB-like_rSAM"/>
</dbReference>
<dbReference type="Gene3D" id="3.20.20.70">
    <property type="entry name" value="Aldolase class I"/>
    <property type="match status" value="1"/>
</dbReference>
<dbReference type="InterPro" id="IPR024007">
    <property type="entry name" value="FeFe-hyd_mat_HydG"/>
</dbReference>
<dbReference type="OrthoDB" id="9801120at2"/>
<proteinExistence type="predicted"/>
<feature type="domain" description="Radical SAM core" evidence="8">
    <location>
        <begin position="70"/>
        <end position="297"/>
    </location>
</feature>
<comment type="cofactor">
    <cofactor evidence="1">
        <name>[4Fe-4S] cluster</name>
        <dbReference type="ChEBI" id="CHEBI:49883"/>
    </cofactor>
</comment>
<dbReference type="SUPFAM" id="SSF102114">
    <property type="entry name" value="Radical SAM enzymes"/>
    <property type="match status" value="1"/>
</dbReference>
<dbReference type="GO" id="GO:0044272">
    <property type="term" value="P:sulfur compound biosynthetic process"/>
    <property type="evidence" value="ECO:0007669"/>
    <property type="project" value="UniProtKB-ARBA"/>
</dbReference>
<dbReference type="SFLD" id="SFLDF00319">
    <property type="entry name" value="Fe_hydrogenase_maturase_(HydG"/>
    <property type="match status" value="1"/>
</dbReference>
<dbReference type="InterPro" id="IPR010722">
    <property type="entry name" value="BATS_dom"/>
</dbReference>
<dbReference type="SFLD" id="SFLDG01060">
    <property type="entry name" value="BATS_domain_containing"/>
    <property type="match status" value="1"/>
</dbReference>
<dbReference type="PANTHER" id="PTHR43583:SF2">
    <property type="entry name" value="THIAZOLE BIOSYNTHESIS PROTEIN"/>
    <property type="match status" value="1"/>
</dbReference>
<dbReference type="InterPro" id="IPR058240">
    <property type="entry name" value="rSAM_sf"/>
</dbReference>
<keyword evidence="10" id="KW-1185">Reference proteome</keyword>
<gene>
    <name evidence="9" type="ORF">SAMN02745118_01601</name>
</gene>
<dbReference type="InterPro" id="IPR034428">
    <property type="entry name" value="ThiH/NoCL/HydG-like"/>
</dbReference>
<dbReference type="GO" id="GO:0042364">
    <property type="term" value="P:water-soluble vitamin biosynthetic process"/>
    <property type="evidence" value="ECO:0007669"/>
    <property type="project" value="UniProtKB-ARBA"/>
</dbReference>
<dbReference type="GO" id="GO:0003824">
    <property type="term" value="F:catalytic activity"/>
    <property type="evidence" value="ECO:0007669"/>
    <property type="project" value="InterPro"/>
</dbReference>
<dbReference type="Pfam" id="PF06968">
    <property type="entry name" value="BATS"/>
    <property type="match status" value="1"/>
</dbReference>
<name>A0A1T4MV87_9FIRM</name>
<dbReference type="STRING" id="142842.SAMN02745118_01601"/>
<dbReference type="PROSITE" id="PS51918">
    <property type="entry name" value="RADICAL_SAM"/>
    <property type="match status" value="1"/>
</dbReference>
<reference evidence="10" key="1">
    <citation type="submission" date="2017-02" db="EMBL/GenBank/DDBJ databases">
        <authorList>
            <person name="Varghese N."/>
            <person name="Submissions S."/>
        </authorList>
    </citation>
    <scope>NUCLEOTIDE SEQUENCE [LARGE SCALE GENOMIC DNA]</scope>
    <source>
        <strain evidence="10">ATCC BAA-73</strain>
    </source>
</reference>
<evidence type="ECO:0000259" key="8">
    <source>
        <dbReference type="PROSITE" id="PS51918"/>
    </source>
</evidence>
<dbReference type="GO" id="GO:0051539">
    <property type="term" value="F:4 iron, 4 sulfur cluster binding"/>
    <property type="evidence" value="ECO:0007669"/>
    <property type="project" value="UniProtKB-KW"/>
</dbReference>
<dbReference type="SFLD" id="SFLDG01081">
    <property type="entry name" value="cleavage_of_the_Ca-Cb_bond_in"/>
    <property type="match status" value="1"/>
</dbReference>
<keyword evidence="5" id="KW-0408">Iron</keyword>
<dbReference type="AlphaFoldDB" id="A0A1T4MV87"/>
<dbReference type="EMBL" id="FUWM01000012">
    <property type="protein sequence ID" value="SJZ70883.1"/>
    <property type="molecule type" value="Genomic_DNA"/>
</dbReference>
<organism evidence="9 10">
    <name type="scientific">Selenihalanaerobacter shriftii</name>
    <dbReference type="NCBI Taxonomy" id="142842"/>
    <lineage>
        <taxon>Bacteria</taxon>
        <taxon>Bacillati</taxon>
        <taxon>Bacillota</taxon>
        <taxon>Clostridia</taxon>
        <taxon>Halanaerobiales</taxon>
        <taxon>Halobacteroidaceae</taxon>
        <taxon>Selenihalanaerobacter</taxon>
    </lineage>
</organism>
<dbReference type="Pfam" id="PF04055">
    <property type="entry name" value="Radical_SAM"/>
    <property type="match status" value="1"/>
</dbReference>
<dbReference type="CDD" id="cd01335">
    <property type="entry name" value="Radical_SAM"/>
    <property type="match status" value="1"/>
</dbReference>